<dbReference type="PANTHER" id="PTHR45913">
    <property type="entry name" value="EPM2A-INTERACTING PROTEIN 1"/>
    <property type="match status" value="1"/>
</dbReference>
<accession>A0ABM4CUQ8</accession>
<dbReference type="RefSeq" id="XP_065665671.1">
    <property type="nucleotide sequence ID" value="XM_065809599.1"/>
</dbReference>
<dbReference type="InterPro" id="IPR012337">
    <property type="entry name" value="RNaseH-like_sf"/>
</dbReference>
<dbReference type="PANTHER" id="PTHR45913:SF19">
    <property type="entry name" value="LOW QUALITY PROTEIN: ZINC FINGER BED DOMAIN-CONTAINING PROTEIN 5-LIKE"/>
    <property type="match status" value="1"/>
</dbReference>
<feature type="domain" description="HAT C-terminal dimerisation" evidence="1">
    <location>
        <begin position="428"/>
        <end position="489"/>
    </location>
</feature>
<dbReference type="Proteomes" id="UP001652625">
    <property type="component" value="Chromosome 11"/>
</dbReference>
<dbReference type="GeneID" id="136087093"/>
<dbReference type="SUPFAM" id="SSF53098">
    <property type="entry name" value="Ribonuclease H-like"/>
    <property type="match status" value="1"/>
</dbReference>
<dbReference type="Pfam" id="PF05699">
    <property type="entry name" value="Dimer_Tnp_hAT"/>
    <property type="match status" value="1"/>
</dbReference>
<evidence type="ECO:0000259" key="1">
    <source>
        <dbReference type="Pfam" id="PF05699"/>
    </source>
</evidence>
<sequence length="509" mass="58511">MLYKIISYLMMSKSKKRSYSDEYMKYGFTYMLKETICYPQCVICYKVLGNDSIKPSKLAIHLNKCHPDLRTKDSDFFKRKFESLKRCKLDKTGIIHQSQQNIVDASYKVPYVIAQKKKAHTLAEKVILPCAKEIILYRYTLYRSYIDNIPLSNTTVKRRITDISSNIKENVINEIKDSPYFSIQLDESTDFFNDNKLQCKYLLGITTDGAPAMMGCKSGLKTRIKEIAPNVVGGVHCFIHRQALATKILPVQWLSAGKFLERLFKLRNEVKEFLCQMKSGLVEYFEFDNFEITAAYFVDIVGHFNKLNLQLQGKNANVITHSDKLKAFIEKLKLYKTRINNGNLIMFQNLNSVIGNNMLPEVLKIEILCLLDNLINEFGNYFPDVNLLSSEVIISPFSCDVKNVNEEAQEEFIKLKNDTTAKDHFKITPLNNFWLKMRNSYPLCSAIALKALIPFSTSYLCEAGFSAMLSIKTKKRNRLEIDADIRCALSKTKPDFQILIAGKQCQNSH</sequence>
<evidence type="ECO:0000313" key="2">
    <source>
        <dbReference type="Proteomes" id="UP001652625"/>
    </source>
</evidence>
<name>A0ABM4CUQ8_HYDVU</name>
<keyword evidence="2" id="KW-1185">Reference proteome</keyword>
<protein>
    <submittedName>
        <fullName evidence="3">SCAN domain-containing protein 3-like</fullName>
    </submittedName>
</protein>
<evidence type="ECO:0000313" key="3">
    <source>
        <dbReference type="RefSeq" id="XP_065665671.1"/>
    </source>
</evidence>
<dbReference type="InterPro" id="IPR008906">
    <property type="entry name" value="HATC_C_dom"/>
</dbReference>
<organism evidence="2 3">
    <name type="scientific">Hydra vulgaris</name>
    <name type="common">Hydra</name>
    <name type="synonym">Hydra attenuata</name>
    <dbReference type="NCBI Taxonomy" id="6087"/>
    <lineage>
        <taxon>Eukaryota</taxon>
        <taxon>Metazoa</taxon>
        <taxon>Cnidaria</taxon>
        <taxon>Hydrozoa</taxon>
        <taxon>Hydroidolina</taxon>
        <taxon>Anthoathecata</taxon>
        <taxon>Aplanulata</taxon>
        <taxon>Hydridae</taxon>
        <taxon>Hydra</taxon>
    </lineage>
</organism>
<gene>
    <name evidence="3" type="primary">LOC136087093</name>
</gene>
<reference evidence="3" key="1">
    <citation type="submission" date="2025-08" db="UniProtKB">
        <authorList>
            <consortium name="RefSeq"/>
        </authorList>
    </citation>
    <scope>IDENTIFICATION</scope>
</reference>
<proteinExistence type="predicted"/>